<feature type="transmembrane region" description="Helical" evidence="1">
    <location>
        <begin position="78"/>
        <end position="98"/>
    </location>
</feature>
<name>A0ABU2CYH0_9EURY</name>
<sequence length="106" mass="11997">MENPLGYHGDPYWDSCVRISIKPFCHPDLSYYITRGMECDIWFKLAWAFKGGGIGMDVLGLLTIILGILLLLNPLAGAVILPWVYVFSLIVGGWNCSINRWTQYEV</sequence>
<protein>
    <submittedName>
        <fullName evidence="2">Uncharacterized protein</fullName>
    </submittedName>
</protein>
<accession>A0ABU2CYH0</accession>
<proteinExistence type="predicted"/>
<gene>
    <name evidence="2" type="ORF">RG963_03120</name>
</gene>
<evidence type="ECO:0000313" key="2">
    <source>
        <dbReference type="EMBL" id="MDR7664790.1"/>
    </source>
</evidence>
<reference evidence="3" key="1">
    <citation type="submission" date="2023-07" db="EMBL/GenBank/DDBJ databases">
        <title>Whole-genome sequencing of a new Methanosarcina sp. Z-7115.</title>
        <authorList>
            <person name="Zhilina T.N."/>
            <person name="Merkel A.Y."/>
        </authorList>
    </citation>
    <scope>NUCLEOTIDE SEQUENCE [LARGE SCALE GENOMIC DNA]</scope>
    <source>
        <strain evidence="3">Z-7115</strain>
    </source>
</reference>
<evidence type="ECO:0000256" key="1">
    <source>
        <dbReference type="SAM" id="Phobius"/>
    </source>
</evidence>
<organism evidence="2 3">
    <name type="scientific">Methanosarcina baikalica</name>
    <dbReference type="NCBI Taxonomy" id="3073890"/>
    <lineage>
        <taxon>Archaea</taxon>
        <taxon>Methanobacteriati</taxon>
        <taxon>Methanobacteriota</taxon>
        <taxon>Stenosarchaea group</taxon>
        <taxon>Methanomicrobia</taxon>
        <taxon>Methanosarcinales</taxon>
        <taxon>Methanosarcinaceae</taxon>
        <taxon>Methanosarcina</taxon>
    </lineage>
</organism>
<keyword evidence="1" id="KW-0812">Transmembrane</keyword>
<dbReference type="EMBL" id="JAVKPK010000008">
    <property type="protein sequence ID" value="MDR7664790.1"/>
    <property type="molecule type" value="Genomic_DNA"/>
</dbReference>
<keyword evidence="3" id="KW-1185">Reference proteome</keyword>
<dbReference type="RefSeq" id="WP_310574817.1">
    <property type="nucleotide sequence ID" value="NZ_JAVKPK010000008.1"/>
</dbReference>
<keyword evidence="1" id="KW-0472">Membrane</keyword>
<dbReference type="Proteomes" id="UP001246244">
    <property type="component" value="Unassembled WGS sequence"/>
</dbReference>
<keyword evidence="1" id="KW-1133">Transmembrane helix</keyword>
<comment type="caution">
    <text evidence="2">The sequence shown here is derived from an EMBL/GenBank/DDBJ whole genome shotgun (WGS) entry which is preliminary data.</text>
</comment>
<feature type="transmembrane region" description="Helical" evidence="1">
    <location>
        <begin position="54"/>
        <end position="72"/>
    </location>
</feature>
<evidence type="ECO:0000313" key="3">
    <source>
        <dbReference type="Proteomes" id="UP001246244"/>
    </source>
</evidence>